<dbReference type="InterPro" id="IPR004654">
    <property type="entry name" value="ROK_glcA"/>
</dbReference>
<evidence type="ECO:0000256" key="8">
    <source>
        <dbReference type="ARBA" id="ARBA00032386"/>
    </source>
</evidence>
<evidence type="ECO:0000313" key="13">
    <source>
        <dbReference type="EMBL" id="CAB4859765.1"/>
    </source>
</evidence>
<dbReference type="Gene3D" id="3.30.420.40">
    <property type="match status" value="2"/>
</dbReference>
<name>A0A6J6NHC3_9ZZZZ</name>
<gene>
    <name evidence="9" type="ORF">UFOPK1811_00478</name>
    <name evidence="10" type="ORF">UFOPK2360_00838</name>
    <name evidence="11" type="ORF">UFOPK2659_00801</name>
    <name evidence="12" type="ORF">UFOPK2922_00627</name>
    <name evidence="13" type="ORF">UFOPK3306_00352</name>
</gene>
<dbReference type="AlphaFoldDB" id="A0A6J6NHC3"/>
<evidence type="ECO:0000256" key="1">
    <source>
        <dbReference type="ARBA" id="ARBA00006479"/>
    </source>
</evidence>
<dbReference type="EMBL" id="CAEZYJ010000112">
    <property type="protein sequence ID" value="CAB4723260.1"/>
    <property type="molecule type" value="Genomic_DNA"/>
</dbReference>
<dbReference type="EMBL" id="CAEZUJ010000012">
    <property type="protein sequence ID" value="CAB4596104.1"/>
    <property type="molecule type" value="Genomic_DNA"/>
</dbReference>
<evidence type="ECO:0000313" key="11">
    <source>
        <dbReference type="EMBL" id="CAB4723260.1"/>
    </source>
</evidence>
<dbReference type="EMBL" id="CAFBLI010000017">
    <property type="protein sequence ID" value="CAB4859765.1"/>
    <property type="molecule type" value="Genomic_DNA"/>
</dbReference>
<organism evidence="10">
    <name type="scientific">freshwater metagenome</name>
    <dbReference type="NCBI Taxonomy" id="449393"/>
    <lineage>
        <taxon>unclassified sequences</taxon>
        <taxon>metagenomes</taxon>
        <taxon>ecological metagenomes</taxon>
    </lineage>
</organism>
<dbReference type="PANTHER" id="PTHR18964">
    <property type="entry name" value="ROK (REPRESSOR, ORF, KINASE) FAMILY"/>
    <property type="match status" value="1"/>
</dbReference>
<dbReference type="GO" id="GO:0005737">
    <property type="term" value="C:cytoplasm"/>
    <property type="evidence" value="ECO:0007669"/>
    <property type="project" value="InterPro"/>
</dbReference>
<dbReference type="PANTHER" id="PTHR18964:SF173">
    <property type="entry name" value="GLUCOKINASE"/>
    <property type="match status" value="1"/>
</dbReference>
<dbReference type="GO" id="GO:0004340">
    <property type="term" value="F:glucokinase activity"/>
    <property type="evidence" value="ECO:0007669"/>
    <property type="project" value="UniProtKB-EC"/>
</dbReference>
<dbReference type="InterPro" id="IPR000600">
    <property type="entry name" value="ROK"/>
</dbReference>
<dbReference type="PROSITE" id="PS01125">
    <property type="entry name" value="ROK"/>
    <property type="match status" value="1"/>
</dbReference>
<keyword evidence="5" id="KW-0547">Nucleotide-binding</keyword>
<dbReference type="EMBL" id="CAEZZS010000021">
    <property type="protein sequence ID" value="CAB4775518.1"/>
    <property type="molecule type" value="Genomic_DNA"/>
</dbReference>
<evidence type="ECO:0000313" key="12">
    <source>
        <dbReference type="EMBL" id="CAB4775518.1"/>
    </source>
</evidence>
<dbReference type="InterPro" id="IPR049874">
    <property type="entry name" value="ROK_cs"/>
</dbReference>
<reference evidence="10" key="1">
    <citation type="submission" date="2020-05" db="EMBL/GenBank/DDBJ databases">
        <authorList>
            <person name="Chiriac C."/>
            <person name="Salcher M."/>
            <person name="Ghai R."/>
            <person name="Kavagutti S V."/>
        </authorList>
    </citation>
    <scope>NUCLEOTIDE SEQUENCE</scope>
</reference>
<dbReference type="EMBL" id="CAEZXH010000046">
    <property type="protein sequence ID" value="CAB4685556.1"/>
    <property type="molecule type" value="Genomic_DNA"/>
</dbReference>
<proteinExistence type="inferred from homology"/>
<evidence type="ECO:0000256" key="4">
    <source>
        <dbReference type="ARBA" id="ARBA00022679"/>
    </source>
</evidence>
<dbReference type="GO" id="GO:0005524">
    <property type="term" value="F:ATP binding"/>
    <property type="evidence" value="ECO:0007669"/>
    <property type="project" value="UniProtKB-KW"/>
</dbReference>
<dbReference type="InterPro" id="IPR043129">
    <property type="entry name" value="ATPase_NBD"/>
</dbReference>
<keyword evidence="7" id="KW-0067">ATP-binding</keyword>
<evidence type="ECO:0000313" key="9">
    <source>
        <dbReference type="EMBL" id="CAB4596104.1"/>
    </source>
</evidence>
<comment type="similarity">
    <text evidence="1">Belongs to the ROK (NagC/XylR) family.</text>
</comment>
<evidence type="ECO:0000256" key="7">
    <source>
        <dbReference type="ARBA" id="ARBA00022840"/>
    </source>
</evidence>
<evidence type="ECO:0000256" key="5">
    <source>
        <dbReference type="ARBA" id="ARBA00022741"/>
    </source>
</evidence>
<dbReference type="Pfam" id="PF00480">
    <property type="entry name" value="ROK"/>
    <property type="match status" value="1"/>
</dbReference>
<evidence type="ECO:0000256" key="3">
    <source>
        <dbReference type="ARBA" id="ARBA00014701"/>
    </source>
</evidence>
<protein>
    <recommendedName>
        <fullName evidence="3">Glucokinase</fullName>
        <ecNumber evidence="2">2.7.1.2</ecNumber>
    </recommendedName>
    <alternativeName>
        <fullName evidence="8">Glucose kinase</fullName>
    </alternativeName>
</protein>
<keyword evidence="6" id="KW-0418">Kinase</keyword>
<keyword evidence="4" id="KW-0808">Transferase</keyword>
<dbReference type="SUPFAM" id="SSF53067">
    <property type="entry name" value="Actin-like ATPase domain"/>
    <property type="match status" value="1"/>
</dbReference>
<accession>A0A6J6NHC3</accession>
<evidence type="ECO:0000256" key="6">
    <source>
        <dbReference type="ARBA" id="ARBA00022777"/>
    </source>
</evidence>
<evidence type="ECO:0000256" key="2">
    <source>
        <dbReference type="ARBA" id="ARBA00012323"/>
    </source>
</evidence>
<dbReference type="EC" id="2.7.1.2" evidence="2"/>
<sequence>MTLAIGIDVGGTKLLGGIVDEDGKILARIRKDTPKEGGTALTDRVADLVRELMAQSPSPITKVGLSAAGFVSADRQTMLAPPNIAGWTGVNLGKELKERLGLDVIVENDANAAAWGEYKFGSGKGSTHAILLILGTGLGGGIILNGELYRGAYGTAGELGHMRLVIDGQLCGCGARGCFEQYSAGPALLRHAREGIAAAPERAFDLLKRGDGTAAGLTGAHLTAAAKDGDRLALSAFTITGEWLGLGIASIVVAFDPDLIIISGGLVEAGDFLLEPARGALERAASFSGHPLPRIVPAQLGNDAGLVGVADLARQ</sequence>
<dbReference type="GO" id="GO:0006096">
    <property type="term" value="P:glycolytic process"/>
    <property type="evidence" value="ECO:0007669"/>
    <property type="project" value="InterPro"/>
</dbReference>
<evidence type="ECO:0000313" key="10">
    <source>
        <dbReference type="EMBL" id="CAB4685556.1"/>
    </source>
</evidence>
<dbReference type="NCBIfam" id="TIGR00744">
    <property type="entry name" value="ROK_glcA_fam"/>
    <property type="match status" value="1"/>
</dbReference>